<evidence type="ECO:0000313" key="2">
    <source>
        <dbReference type="EMBL" id="KAF6814449.1"/>
    </source>
</evidence>
<name>A0A8H6JJL2_9PEZI</name>
<sequence length="414" mass="45484">MQQIADPGADRWQQTSGASGASISSTGAQATPTSLSDTSTVHSTAWLSNEARAREPGCLPCVTYKRTANLMQMYEYRGWDNIEDPVCGPIKKQTRALRVHYGIEGTKRDDYHDACWHPLSTIKRNHEEIVLRERGLKSHTKEPYKSPSPMQMVSEKPSIQIPRPPRPPLSTIDASPVSDSSEEVATTTSPVVARGHTAPGEPMVLVAQEHAAARTEPPVKLAETPRRHTLHQDPKVRVGYLPANHVVYQDPSMKVAEPSQTHAVHQDSTFKVAETPREHKMQDDAVVETARWQTPHLVHHDPRAKVASAQPTHISVHADPRVRVADAPNAHSVHDDPRVRTAEVSQAHGMDTDPTVKVSEASEPHTVYDDEKAGFNDRDNTHNHELSAAPTPTSSPAPPKSLNNDGTMEMPGAF</sequence>
<keyword evidence="3" id="KW-1185">Reference proteome</keyword>
<feature type="region of interest" description="Disordered" evidence="1">
    <location>
        <begin position="328"/>
        <end position="414"/>
    </location>
</feature>
<feature type="compositionally biased region" description="Low complexity" evidence="1">
    <location>
        <begin position="13"/>
        <end position="31"/>
    </location>
</feature>
<proteinExistence type="predicted"/>
<protein>
    <submittedName>
        <fullName evidence="2">Stress protein ddr48-like protein</fullName>
    </submittedName>
</protein>
<feature type="region of interest" description="Disordered" evidence="1">
    <location>
        <begin position="1"/>
        <end position="39"/>
    </location>
</feature>
<feature type="compositionally biased region" description="Polar residues" evidence="1">
    <location>
        <begin position="177"/>
        <end position="190"/>
    </location>
</feature>
<evidence type="ECO:0000256" key="1">
    <source>
        <dbReference type="SAM" id="MobiDB-lite"/>
    </source>
</evidence>
<accession>A0A8H6JJL2</accession>
<dbReference type="AlphaFoldDB" id="A0A8H6JJL2"/>
<evidence type="ECO:0000313" key="3">
    <source>
        <dbReference type="Proteomes" id="UP000654918"/>
    </source>
</evidence>
<gene>
    <name evidence="2" type="ORF">CPLU01_14392</name>
</gene>
<dbReference type="EMBL" id="WIGO01000380">
    <property type="protein sequence ID" value="KAF6814449.1"/>
    <property type="molecule type" value="Genomic_DNA"/>
</dbReference>
<feature type="compositionally biased region" description="Basic and acidic residues" evidence="1">
    <location>
        <begin position="132"/>
        <end position="144"/>
    </location>
</feature>
<feature type="compositionally biased region" description="Basic and acidic residues" evidence="1">
    <location>
        <begin position="332"/>
        <end position="341"/>
    </location>
</feature>
<feature type="region of interest" description="Disordered" evidence="1">
    <location>
        <begin position="132"/>
        <end position="197"/>
    </location>
</feature>
<comment type="caution">
    <text evidence="2">The sequence shown here is derived from an EMBL/GenBank/DDBJ whole genome shotgun (WGS) entry which is preliminary data.</text>
</comment>
<feature type="compositionally biased region" description="Basic and acidic residues" evidence="1">
    <location>
        <begin position="360"/>
        <end position="385"/>
    </location>
</feature>
<organism evidence="2 3">
    <name type="scientific">Colletotrichum plurivorum</name>
    <dbReference type="NCBI Taxonomy" id="2175906"/>
    <lineage>
        <taxon>Eukaryota</taxon>
        <taxon>Fungi</taxon>
        <taxon>Dikarya</taxon>
        <taxon>Ascomycota</taxon>
        <taxon>Pezizomycotina</taxon>
        <taxon>Sordariomycetes</taxon>
        <taxon>Hypocreomycetidae</taxon>
        <taxon>Glomerellales</taxon>
        <taxon>Glomerellaceae</taxon>
        <taxon>Colletotrichum</taxon>
        <taxon>Colletotrichum orchidearum species complex</taxon>
    </lineage>
</organism>
<reference evidence="2" key="1">
    <citation type="journal article" date="2020" name="Phytopathology">
        <title>Genome Sequence Resources of Colletotrichum truncatum, C. plurivorum, C. musicola, and C. sojae: Four Species Pathogenic to Soybean (Glycine max).</title>
        <authorList>
            <person name="Rogerio F."/>
            <person name="Boufleur T.R."/>
            <person name="Ciampi-Guillardi M."/>
            <person name="Sukno S.A."/>
            <person name="Thon M.R."/>
            <person name="Massola Junior N.S."/>
            <person name="Baroncelli R."/>
        </authorList>
    </citation>
    <scope>NUCLEOTIDE SEQUENCE</scope>
    <source>
        <strain evidence="2">LFN00145</strain>
    </source>
</reference>
<dbReference type="Proteomes" id="UP000654918">
    <property type="component" value="Unassembled WGS sequence"/>
</dbReference>